<feature type="signal peptide" evidence="3">
    <location>
        <begin position="1"/>
        <end position="21"/>
    </location>
</feature>
<evidence type="ECO:0000313" key="5">
    <source>
        <dbReference type="EMBL" id="MVT09064.1"/>
    </source>
</evidence>
<feature type="chain" id="PRO_5029681515" description="PA14 domain-containing protein" evidence="3">
    <location>
        <begin position="22"/>
        <end position="506"/>
    </location>
</feature>
<evidence type="ECO:0000256" key="3">
    <source>
        <dbReference type="SAM" id="SignalP"/>
    </source>
</evidence>
<evidence type="ECO:0000256" key="1">
    <source>
        <dbReference type="ARBA" id="ARBA00005622"/>
    </source>
</evidence>
<dbReference type="Pfam" id="PF13290">
    <property type="entry name" value="CHB_HEX_C_1"/>
    <property type="match status" value="1"/>
</dbReference>
<accession>A0A7K1U3X5</accession>
<keyword evidence="3" id="KW-0732">Signal</keyword>
<feature type="domain" description="PA14" evidence="4">
    <location>
        <begin position="360"/>
        <end position="497"/>
    </location>
</feature>
<dbReference type="PROSITE" id="PS51820">
    <property type="entry name" value="PA14"/>
    <property type="match status" value="1"/>
</dbReference>
<organism evidence="5 6">
    <name type="scientific">Chitinophaga tropicalis</name>
    <dbReference type="NCBI Taxonomy" id="2683588"/>
    <lineage>
        <taxon>Bacteria</taxon>
        <taxon>Pseudomonadati</taxon>
        <taxon>Bacteroidota</taxon>
        <taxon>Chitinophagia</taxon>
        <taxon>Chitinophagales</taxon>
        <taxon>Chitinophagaceae</taxon>
        <taxon>Chitinophaga</taxon>
    </lineage>
</organism>
<keyword evidence="2" id="KW-0378">Hydrolase</keyword>
<dbReference type="Proteomes" id="UP000461730">
    <property type="component" value="Unassembled WGS sequence"/>
</dbReference>
<dbReference type="GO" id="GO:0016788">
    <property type="term" value="F:hydrolase activity, acting on ester bonds"/>
    <property type="evidence" value="ECO:0007669"/>
    <property type="project" value="TreeGrafter"/>
</dbReference>
<protein>
    <recommendedName>
        <fullName evidence="4">PA14 domain-containing protein</fullName>
    </recommendedName>
</protein>
<gene>
    <name evidence="5" type="ORF">GO493_12400</name>
</gene>
<dbReference type="InterPro" id="IPR011658">
    <property type="entry name" value="PA14_dom"/>
</dbReference>
<reference evidence="5 6" key="1">
    <citation type="submission" date="2019-12" db="EMBL/GenBank/DDBJ databases">
        <title>Chitinophaga sp. strain ysch24 (GDMCC 1.1355), whole genome shotgun sequence.</title>
        <authorList>
            <person name="Zhang X."/>
        </authorList>
    </citation>
    <scope>NUCLEOTIDE SEQUENCE [LARGE SCALE GENOMIC DNA]</scope>
    <source>
        <strain evidence="6">ysch24</strain>
    </source>
</reference>
<dbReference type="InterPro" id="IPR059177">
    <property type="entry name" value="GH29D-like_dom"/>
</dbReference>
<proteinExistence type="inferred from homology"/>
<dbReference type="InterPro" id="IPR029058">
    <property type="entry name" value="AB_hydrolase_fold"/>
</dbReference>
<dbReference type="Pfam" id="PF00756">
    <property type="entry name" value="Esterase"/>
    <property type="match status" value="1"/>
</dbReference>
<dbReference type="AlphaFoldDB" id="A0A7K1U3X5"/>
<name>A0A7K1U3X5_9BACT</name>
<evidence type="ECO:0000256" key="2">
    <source>
        <dbReference type="ARBA" id="ARBA00022801"/>
    </source>
</evidence>
<dbReference type="Pfam" id="PF07691">
    <property type="entry name" value="PA14"/>
    <property type="match status" value="1"/>
</dbReference>
<dbReference type="InterPro" id="IPR052558">
    <property type="entry name" value="Siderophore_Hydrolase_D"/>
</dbReference>
<dbReference type="RefSeq" id="WP_157306479.1">
    <property type="nucleotide sequence ID" value="NZ_WRXN01000004.1"/>
</dbReference>
<dbReference type="InterPro" id="IPR000801">
    <property type="entry name" value="Esterase-like"/>
</dbReference>
<evidence type="ECO:0000313" key="6">
    <source>
        <dbReference type="Proteomes" id="UP000461730"/>
    </source>
</evidence>
<dbReference type="SUPFAM" id="SSF56988">
    <property type="entry name" value="Anthrax protective antigen"/>
    <property type="match status" value="1"/>
</dbReference>
<dbReference type="SUPFAM" id="SSF53474">
    <property type="entry name" value="alpha/beta-Hydrolases"/>
    <property type="match status" value="1"/>
</dbReference>
<comment type="similarity">
    <text evidence="1">Belongs to the esterase D family.</text>
</comment>
<keyword evidence="6" id="KW-1185">Reference proteome</keyword>
<sequence length="506" mass="57311">MKAKLLLFVILSTIFISKVQAQDTVLKVLTISKLDSINSTILKEKRFLQVFLPQSYKPGSTHKYDVMYVLDGGNWNTGLITKVQQFLEGESYMPPTIIVSVLGIDRTKDLTPTHLDDWKNSGGAANFLSFIKDELIPYINKEYPSNGDNTLWGHSLGGLFVINALLNEPKTFKTYIAVDPSLWWGNEYIQKIAPGKLPALAGSNITLFISGREGKDGEGMKIASMDSILNKMAPAGLAWKHINYADETHSSIRLKSIYDGLKFAYGWRNGQIEFHPMNGLVLKNKPLKVWYFGDTTKTHYTLDGTEPTASSSAIQSEISITDATKLTIKQFTNRARYDKIKTGDFKVTKALQSGSRQKNIQPGGFHYAYYEGEWDSTTNFRNLKPQQEGITGADFDIDKLPRKNKYALVIDGLLEAKEDGYYIFILDADKGSKLYLDNQLLIQWEGWYTNRTYSYILPLEKGFHPIKLEYLHKNEDFKLRLSYLTPGTLETKDPIVIPPALQYSQR</sequence>
<evidence type="ECO:0000259" key="4">
    <source>
        <dbReference type="PROSITE" id="PS51820"/>
    </source>
</evidence>
<dbReference type="Gene3D" id="3.90.182.10">
    <property type="entry name" value="Toxin - Anthrax Protective Antigen,domain 1"/>
    <property type="match status" value="1"/>
</dbReference>
<dbReference type="SMART" id="SM00758">
    <property type="entry name" value="PA14"/>
    <property type="match status" value="1"/>
</dbReference>
<comment type="caution">
    <text evidence="5">The sequence shown here is derived from an EMBL/GenBank/DDBJ whole genome shotgun (WGS) entry which is preliminary data.</text>
</comment>
<dbReference type="EMBL" id="WRXN01000004">
    <property type="protein sequence ID" value="MVT09064.1"/>
    <property type="molecule type" value="Genomic_DNA"/>
</dbReference>
<dbReference type="PANTHER" id="PTHR40841:SF2">
    <property type="entry name" value="SIDEROPHORE-DEGRADING ESTERASE (EUROFUNG)"/>
    <property type="match status" value="1"/>
</dbReference>
<dbReference type="PANTHER" id="PTHR40841">
    <property type="entry name" value="SIDEROPHORE TRIACETYLFUSARININE C ESTERASE"/>
    <property type="match status" value="1"/>
</dbReference>
<dbReference type="InterPro" id="IPR037524">
    <property type="entry name" value="PA14/GLEYA"/>
</dbReference>
<dbReference type="Gene3D" id="3.40.50.1820">
    <property type="entry name" value="alpha/beta hydrolase"/>
    <property type="match status" value="1"/>
</dbReference>